<dbReference type="Gene3D" id="2.30.30.940">
    <property type="match status" value="1"/>
</dbReference>
<name>A0A512E2P7_9PROT</name>
<evidence type="ECO:0000259" key="1">
    <source>
        <dbReference type="Pfam" id="PF08751"/>
    </source>
</evidence>
<dbReference type="InterPro" id="IPR014862">
    <property type="entry name" value="TrwC"/>
</dbReference>
<feature type="domain" description="TrwC relaxase" evidence="1">
    <location>
        <begin position="31"/>
        <end position="311"/>
    </location>
</feature>
<gene>
    <name evidence="2" type="ORF">SAE02_71040</name>
</gene>
<evidence type="ECO:0000313" key="2">
    <source>
        <dbReference type="EMBL" id="GEO42956.1"/>
    </source>
</evidence>
<dbReference type="SUPFAM" id="SSF52540">
    <property type="entry name" value="P-loop containing nucleoside triphosphate hydrolases"/>
    <property type="match status" value="2"/>
</dbReference>
<evidence type="ECO:0000313" key="3">
    <source>
        <dbReference type="Proteomes" id="UP000321523"/>
    </source>
</evidence>
<reference evidence="2 3" key="1">
    <citation type="submission" date="2019-07" db="EMBL/GenBank/DDBJ databases">
        <title>Whole genome shotgun sequence of Skermanella aerolata NBRC 106429.</title>
        <authorList>
            <person name="Hosoyama A."/>
            <person name="Uohara A."/>
            <person name="Ohji S."/>
            <person name="Ichikawa N."/>
        </authorList>
    </citation>
    <scope>NUCLEOTIDE SEQUENCE [LARGE SCALE GENOMIC DNA]</scope>
    <source>
        <strain evidence="2 3">NBRC 106429</strain>
    </source>
</reference>
<dbReference type="InterPro" id="IPR027417">
    <property type="entry name" value="P-loop_NTPase"/>
</dbReference>
<dbReference type="Proteomes" id="UP000321523">
    <property type="component" value="Unassembled WGS sequence"/>
</dbReference>
<dbReference type="RefSeq" id="WP_084721439.1">
    <property type="nucleotide sequence ID" value="NZ_BJYZ01000056.1"/>
</dbReference>
<dbReference type="Pfam" id="PF13604">
    <property type="entry name" value="AAA_30"/>
    <property type="match status" value="1"/>
</dbReference>
<comment type="caution">
    <text evidence="2">The sequence shown here is derived from an EMBL/GenBank/DDBJ whole genome shotgun (WGS) entry which is preliminary data.</text>
</comment>
<organism evidence="2 3">
    <name type="scientific">Skermanella aerolata</name>
    <dbReference type="NCBI Taxonomy" id="393310"/>
    <lineage>
        <taxon>Bacteria</taxon>
        <taxon>Pseudomonadati</taxon>
        <taxon>Pseudomonadota</taxon>
        <taxon>Alphaproteobacteria</taxon>
        <taxon>Rhodospirillales</taxon>
        <taxon>Azospirillaceae</taxon>
        <taxon>Skermanella</taxon>
    </lineage>
</organism>
<dbReference type="OrthoDB" id="98563at2"/>
<proteinExistence type="predicted"/>
<dbReference type="EMBL" id="BJYZ01000056">
    <property type="protein sequence ID" value="GEO42956.1"/>
    <property type="molecule type" value="Genomic_DNA"/>
</dbReference>
<dbReference type="SUPFAM" id="SSF55464">
    <property type="entry name" value="Origin of replication-binding domain, RBD-like"/>
    <property type="match status" value="1"/>
</dbReference>
<dbReference type="NCBIfam" id="NF041492">
    <property type="entry name" value="MobF"/>
    <property type="match status" value="1"/>
</dbReference>
<keyword evidence="3" id="KW-1185">Reference proteome</keyword>
<accession>A0A512E2P7</accession>
<protein>
    <recommendedName>
        <fullName evidence="1">TrwC relaxase domain-containing protein</fullName>
    </recommendedName>
</protein>
<dbReference type="Gene3D" id="3.40.50.300">
    <property type="entry name" value="P-loop containing nucleotide triphosphate hydrolases"/>
    <property type="match status" value="2"/>
</dbReference>
<dbReference type="AlphaFoldDB" id="A0A512E2P7"/>
<dbReference type="Pfam" id="PF08751">
    <property type="entry name" value="TrwC"/>
    <property type="match status" value="1"/>
</dbReference>
<sequence>MLTFGTIAGGAPSSLVPMTRHMLTQTVPREVADLARYYTQGMEVGQDEALPRRDMHPVVAKGLGVDPNKPVTMDQINGLLAGRRADGEKIEGKTYSEHRTYTDPKTGELKEKVPIGAVDFCFTPDKSVSVAWAFGTPAEQAAIYQAHRDAGQQAMRYLEQEIAKAGIGKAGKDGFDQGHLGWVSFDHYTSRPTLWIACEENGKIISESVPIQIAGDPELHTHFTVTNAVFCENGRIGSLDLNRLEGLIKEAGALYQAHVATNLRAMGADVVLDQDTGAARLTAIPEDVRSHYSKRTTNGEQAAREYAKTQGLDWDSLSSERRSGLLKGAVQGVPKGIDDEMRAKLRKDDMADFTSWKTQAVELGWKHETIVTRSGPLPEISREQRLERAYTEALPWFEKDLDKRAVVSEHDARTAIARGLIASGIESHRDIDQVIKAFERRGVRQQGEMTPLIIGQESGKRVRSITTGLHEAQEKEFIARAQTASSDVSAALPSDRISAAVQRSGLDFTSEHGKQQLQAIHDLGQGGKLGVMIGSAGAGKTALLQPLVSAWQEDGRHVHGIALAWRQADDLIDAGIARQDAKAISVFFKAVEKGDITLDPKSVVVVDEMSLLGTRQGLDLLRLQDEHRFQLVMIGDDKQCSSIEAGPMIDLTRKALGEGKVPEILTTTRQQTERERDIAGLFRDGKAGLALGMKREDGTVELVPGGYRDAAERTAALMMDRIKANQGDDKFTITVSAPTNTDAHRLSLSIREQRRGLGYIGPDLVKIKASDRDGNSYDMKLGAGDKVRLFHSVAAKGQRGGSIGRNGSILTVQSADKHGMLVRNAKGTEGYVPWKSLTKDGQIRLAYGEVMTTHTAQGSTSTEHIYAMPAGTKLVTGFSAYSSGTRHKQKSFMVISEGAERAEVSARRPVNDSRPIGKDDLWSNVARNLGRQPEKTTALDFLDRASGLKRGAAKSLQRGLQPGELRERRGLEPTVVHTRLQRRQESGAVQRVAIRLETMSKDMHPVTQRLATMSPQIKTAIEKVVRAVSLSGTSRLTVEMPQIDRRQTVMDDQKRSPSMRIKR</sequence>